<evidence type="ECO:0000256" key="1">
    <source>
        <dbReference type="SAM" id="MobiDB-lite"/>
    </source>
</evidence>
<dbReference type="Gene3D" id="3.90.1300.10">
    <property type="entry name" value="Amidase signature (AS) domain"/>
    <property type="match status" value="1"/>
</dbReference>
<dbReference type="Pfam" id="PF01425">
    <property type="entry name" value="Amidase"/>
    <property type="match status" value="1"/>
</dbReference>
<dbReference type="Proteomes" id="UP000195611">
    <property type="component" value="Unassembled WGS sequence"/>
</dbReference>
<reference evidence="3 4" key="1">
    <citation type="submission" date="2017-02" db="EMBL/GenBank/DDBJ databases">
        <authorList>
            <person name="Peterson S.W."/>
        </authorList>
    </citation>
    <scope>NUCLEOTIDE SEQUENCE [LARGE SCALE GENOMIC DNA]</scope>
    <source>
        <strain evidence="3 4">42ea</strain>
    </source>
</reference>
<dbReference type="EMBL" id="FUKW01000152">
    <property type="protein sequence ID" value="SJN44698.1"/>
    <property type="molecule type" value="Genomic_DNA"/>
</dbReference>
<name>A0A1R4KK80_9LACT</name>
<dbReference type="InterPro" id="IPR036928">
    <property type="entry name" value="AS_sf"/>
</dbReference>
<dbReference type="PANTHER" id="PTHR42678:SF34">
    <property type="entry name" value="OS04G0183300 PROTEIN"/>
    <property type="match status" value="1"/>
</dbReference>
<evidence type="ECO:0000313" key="3">
    <source>
        <dbReference type="EMBL" id="SJN44698.1"/>
    </source>
</evidence>
<organism evidence="3 4">
    <name type="scientific">Marinilactibacillus psychrotolerans 42ea</name>
    <dbReference type="NCBI Taxonomy" id="1255609"/>
    <lineage>
        <taxon>Bacteria</taxon>
        <taxon>Bacillati</taxon>
        <taxon>Bacillota</taxon>
        <taxon>Bacilli</taxon>
        <taxon>Lactobacillales</taxon>
        <taxon>Carnobacteriaceae</taxon>
        <taxon>Marinilactibacillus</taxon>
    </lineage>
</organism>
<dbReference type="SUPFAM" id="SSF75304">
    <property type="entry name" value="Amidase signature (AS) enzymes"/>
    <property type="match status" value="1"/>
</dbReference>
<feature type="compositionally biased region" description="Polar residues" evidence="1">
    <location>
        <begin position="14"/>
        <end position="23"/>
    </location>
</feature>
<accession>A0A1R4KK80</accession>
<evidence type="ECO:0000313" key="4">
    <source>
        <dbReference type="Proteomes" id="UP000195611"/>
    </source>
</evidence>
<protein>
    <submittedName>
        <fullName evidence="3">Amidase family protein</fullName>
    </submittedName>
</protein>
<feature type="domain" description="Amidase" evidence="2">
    <location>
        <begin position="3"/>
        <end position="50"/>
    </location>
</feature>
<evidence type="ECO:0000259" key="2">
    <source>
        <dbReference type="Pfam" id="PF01425"/>
    </source>
</evidence>
<proteinExistence type="predicted"/>
<sequence>MVGGSSAGIRTERSGSILSPASQNSLVGLKPTVSLIRRSGIIHISHTEDTLILLNLLQGHDEKDPITGTNPNIEIDYTKYLSSKGLKGK</sequence>
<dbReference type="PANTHER" id="PTHR42678">
    <property type="entry name" value="AMIDASE"/>
    <property type="match status" value="1"/>
</dbReference>
<dbReference type="InterPro" id="IPR023631">
    <property type="entry name" value="Amidase_dom"/>
</dbReference>
<gene>
    <name evidence="3" type="ORF">FM115_10755</name>
</gene>
<dbReference type="AlphaFoldDB" id="A0A1R4KK80"/>
<feature type="region of interest" description="Disordered" evidence="1">
    <location>
        <begin position="1"/>
        <end position="23"/>
    </location>
</feature>